<reference evidence="1" key="1">
    <citation type="submission" date="2021-08" db="EMBL/GenBank/DDBJ databases">
        <title>The first chromosome-level gecko genome reveals the dynamic sex chromosomes of Neotropical dwarf geckos (Sphaerodactylidae: Sphaerodactylus).</title>
        <authorList>
            <person name="Pinto B.J."/>
            <person name="Keating S.E."/>
            <person name="Gamble T."/>
        </authorList>
    </citation>
    <scope>NUCLEOTIDE SEQUENCE</scope>
    <source>
        <strain evidence="1">TG3544</strain>
    </source>
</reference>
<gene>
    <name evidence="1" type="ORF">K3G42_033777</name>
</gene>
<dbReference type="EMBL" id="CM037614">
    <property type="protein sequence ID" value="KAH8018192.1"/>
    <property type="molecule type" value="Genomic_DNA"/>
</dbReference>
<dbReference type="Proteomes" id="UP000827872">
    <property type="component" value="Linkage Group LG01"/>
</dbReference>
<protein>
    <submittedName>
        <fullName evidence="1">Uncharacterized protein</fullName>
    </submittedName>
</protein>
<organism evidence="1 2">
    <name type="scientific">Sphaerodactylus townsendi</name>
    <dbReference type="NCBI Taxonomy" id="933632"/>
    <lineage>
        <taxon>Eukaryota</taxon>
        <taxon>Metazoa</taxon>
        <taxon>Chordata</taxon>
        <taxon>Craniata</taxon>
        <taxon>Vertebrata</taxon>
        <taxon>Euteleostomi</taxon>
        <taxon>Lepidosauria</taxon>
        <taxon>Squamata</taxon>
        <taxon>Bifurcata</taxon>
        <taxon>Gekkota</taxon>
        <taxon>Sphaerodactylidae</taxon>
        <taxon>Sphaerodactylus</taxon>
    </lineage>
</organism>
<accession>A0ACB8GFH8</accession>
<name>A0ACB8GFH8_9SAUR</name>
<sequence length="766" mass="85041">MEEEWAQLSPAEPEGYEIVVPITVFELSDDDFLTNEDVAVSGEDSFCLPSGKAEIVKEDPGAGGVCKQHLTEGALRAEHRVKQAAPDKVTKSQGRDEEVPDAREDLSVVSFQNVLDHSEPYQDSRSGQSPIRSAVAFLDPKIQKRTEKEHESASALGGDRICDRQMLAFLNTQSEGEKTNDVVKVATTVSQGTDPVADAVVRERLPELPAVDPARGVNEEGSGSLECNETSQGLRKNSVLSEEAHQSNNSKEYPRVADKNEQGASSLVNGDCLTGKFPEDAESLIKRDCSNPKTDGSGSFAPPEVIDGSEKHDTHKTTKDSSENAESGQRLKRNGGHPPSVNVKKRKTGKTAREQADGLQKGETVGPNAVVWKKSGCFPQTHSCDQCGLVLRKEEHLVYHKAVHLQVQPSENGNDQPSGRDAGSPEAKSAGRPALKLFKCLQCAYVSSSFDNLRLHFATHTGEKPFKCHDCDKSFRNSSHLKRHSFLHIQNPRKCSWCRFIGGTSGELKSHQKTCKDKRPAGKEVQPSTSRCEDPEEQTSGEETKRSALLCASQIRLYSCEHCDYSTCTSDRLKIHVRIHTGEKPFACDVCQKKFRTSSHLKRHTLVHQKREFNCSRCDYSAGNWLSLKQHIASHGGENLQKKPPLPAKVHACQECSYSTLKKEHLTIHLRTHTGEKPYECLHCGHAFRTPGHLKKHLSTHAKLQCDQCNFATLDKHVLRKHAQTHKGTEPSEDKYKCNKCRRTFSALRIFKAHKRKHEGPKNVKS</sequence>
<comment type="caution">
    <text evidence="1">The sequence shown here is derived from an EMBL/GenBank/DDBJ whole genome shotgun (WGS) entry which is preliminary data.</text>
</comment>
<evidence type="ECO:0000313" key="2">
    <source>
        <dbReference type="Proteomes" id="UP000827872"/>
    </source>
</evidence>
<proteinExistence type="predicted"/>
<evidence type="ECO:0000313" key="1">
    <source>
        <dbReference type="EMBL" id="KAH8018192.1"/>
    </source>
</evidence>
<keyword evidence="2" id="KW-1185">Reference proteome</keyword>